<evidence type="ECO:0000313" key="2">
    <source>
        <dbReference type="EMBL" id="CAG8543158.1"/>
    </source>
</evidence>
<proteinExistence type="predicted"/>
<feature type="region of interest" description="Disordered" evidence="1">
    <location>
        <begin position="1"/>
        <end position="21"/>
    </location>
</feature>
<reference evidence="2" key="1">
    <citation type="submission" date="2021-06" db="EMBL/GenBank/DDBJ databases">
        <authorList>
            <person name="Kallberg Y."/>
            <person name="Tangrot J."/>
            <person name="Rosling A."/>
        </authorList>
    </citation>
    <scope>NUCLEOTIDE SEQUENCE</scope>
    <source>
        <strain evidence="2">IN212</strain>
    </source>
</reference>
<accession>A0A9N9FMD0</accession>
<comment type="caution">
    <text evidence="2">The sequence shown here is derived from an EMBL/GenBank/DDBJ whole genome shotgun (WGS) entry which is preliminary data.</text>
</comment>
<dbReference type="OrthoDB" id="2404385at2759"/>
<organism evidence="2 3">
    <name type="scientific">Racocetra fulgida</name>
    <dbReference type="NCBI Taxonomy" id="60492"/>
    <lineage>
        <taxon>Eukaryota</taxon>
        <taxon>Fungi</taxon>
        <taxon>Fungi incertae sedis</taxon>
        <taxon>Mucoromycota</taxon>
        <taxon>Glomeromycotina</taxon>
        <taxon>Glomeromycetes</taxon>
        <taxon>Diversisporales</taxon>
        <taxon>Gigasporaceae</taxon>
        <taxon>Racocetra</taxon>
    </lineage>
</organism>
<name>A0A9N9FMD0_9GLOM</name>
<protein>
    <submittedName>
        <fullName evidence="2">18176_t:CDS:1</fullName>
    </submittedName>
</protein>
<dbReference type="AlphaFoldDB" id="A0A9N9FMD0"/>
<evidence type="ECO:0000256" key="1">
    <source>
        <dbReference type="SAM" id="MobiDB-lite"/>
    </source>
</evidence>
<keyword evidence="3" id="KW-1185">Reference proteome</keyword>
<evidence type="ECO:0000313" key="3">
    <source>
        <dbReference type="Proteomes" id="UP000789396"/>
    </source>
</evidence>
<feature type="non-terminal residue" evidence="2">
    <location>
        <position position="112"/>
    </location>
</feature>
<gene>
    <name evidence="2" type="ORF">RFULGI_LOCUS4313</name>
</gene>
<dbReference type="EMBL" id="CAJVPZ010004249">
    <property type="protein sequence ID" value="CAG8543158.1"/>
    <property type="molecule type" value="Genomic_DNA"/>
</dbReference>
<sequence>MSKDGTPIVSSPLVEDVEESPFVDPDNELAAEKLQQTLDMLHIHNPMSIEDLLDFEKEKIDIHQQFNDDDLIQGAIEIEHVENEIMIQPLTRKEQLEILRNALRIVDERIDD</sequence>
<dbReference type="Proteomes" id="UP000789396">
    <property type="component" value="Unassembled WGS sequence"/>
</dbReference>